<accession>A0A8T0WFJ3</accession>
<keyword evidence="4" id="KW-1185">Reference proteome</keyword>
<feature type="transmembrane region" description="Helical" evidence="2">
    <location>
        <begin position="21"/>
        <end position="40"/>
    </location>
</feature>
<feature type="compositionally biased region" description="Acidic residues" evidence="1">
    <location>
        <begin position="139"/>
        <end position="149"/>
    </location>
</feature>
<dbReference type="EMBL" id="CM029039">
    <property type="protein sequence ID" value="KAG2644054.1"/>
    <property type="molecule type" value="Genomic_DNA"/>
</dbReference>
<reference evidence="3" key="1">
    <citation type="submission" date="2020-05" db="EMBL/GenBank/DDBJ databases">
        <title>WGS assembly of Panicum virgatum.</title>
        <authorList>
            <person name="Lovell J.T."/>
            <person name="Jenkins J."/>
            <person name="Shu S."/>
            <person name="Juenger T.E."/>
            <person name="Schmutz J."/>
        </authorList>
    </citation>
    <scope>NUCLEOTIDE SEQUENCE</scope>
    <source>
        <strain evidence="3">AP13</strain>
    </source>
</reference>
<gene>
    <name evidence="3" type="ORF">PVAP13_2KG401500</name>
</gene>
<evidence type="ECO:0000313" key="4">
    <source>
        <dbReference type="Proteomes" id="UP000823388"/>
    </source>
</evidence>
<evidence type="ECO:0000256" key="2">
    <source>
        <dbReference type="SAM" id="Phobius"/>
    </source>
</evidence>
<dbReference type="AlphaFoldDB" id="A0A8T0WFJ3"/>
<feature type="region of interest" description="Disordered" evidence="1">
    <location>
        <begin position="79"/>
        <end position="149"/>
    </location>
</feature>
<proteinExistence type="predicted"/>
<keyword evidence="2" id="KW-1133">Transmembrane helix</keyword>
<dbReference type="Proteomes" id="UP000823388">
    <property type="component" value="Chromosome 2K"/>
</dbReference>
<protein>
    <submittedName>
        <fullName evidence="3">Uncharacterized protein</fullName>
    </submittedName>
</protein>
<feature type="compositionally biased region" description="Basic and acidic residues" evidence="1">
    <location>
        <begin position="94"/>
        <end position="106"/>
    </location>
</feature>
<feature type="compositionally biased region" description="Basic and acidic residues" evidence="1">
    <location>
        <begin position="121"/>
        <end position="134"/>
    </location>
</feature>
<organism evidence="3 4">
    <name type="scientific">Panicum virgatum</name>
    <name type="common">Blackwell switchgrass</name>
    <dbReference type="NCBI Taxonomy" id="38727"/>
    <lineage>
        <taxon>Eukaryota</taxon>
        <taxon>Viridiplantae</taxon>
        <taxon>Streptophyta</taxon>
        <taxon>Embryophyta</taxon>
        <taxon>Tracheophyta</taxon>
        <taxon>Spermatophyta</taxon>
        <taxon>Magnoliopsida</taxon>
        <taxon>Liliopsida</taxon>
        <taxon>Poales</taxon>
        <taxon>Poaceae</taxon>
        <taxon>PACMAD clade</taxon>
        <taxon>Panicoideae</taxon>
        <taxon>Panicodae</taxon>
        <taxon>Paniceae</taxon>
        <taxon>Panicinae</taxon>
        <taxon>Panicum</taxon>
        <taxon>Panicum sect. Hiantes</taxon>
    </lineage>
</organism>
<keyword evidence="2" id="KW-0812">Transmembrane</keyword>
<keyword evidence="2" id="KW-0472">Membrane</keyword>
<evidence type="ECO:0000256" key="1">
    <source>
        <dbReference type="SAM" id="MobiDB-lite"/>
    </source>
</evidence>
<comment type="caution">
    <text evidence="3">The sequence shown here is derived from an EMBL/GenBank/DDBJ whole genome shotgun (WGS) entry which is preliminary data.</text>
</comment>
<sequence length="196" mass="21153">MPAPGGTTKTTAARSLFALALRAWSLCVLPVAIAALLLVFPAAVVILLPVACMAASACLLCATAARILLPFSALPAAGQQQARDEPPSGGVPEQRTHDCVEVDRAEAPGGGFDDDASSAEEGPRGEGLEQERRLGFSSFDEESSSDDPCCDDERRRRFYFVDTSSYCRTFYDLLAFWRSMEREATRGGVRNARCIR</sequence>
<evidence type="ECO:0000313" key="3">
    <source>
        <dbReference type="EMBL" id="KAG2644054.1"/>
    </source>
</evidence>
<name>A0A8T0WFJ3_PANVG</name>
<feature type="transmembrane region" description="Helical" evidence="2">
    <location>
        <begin position="46"/>
        <end position="69"/>
    </location>
</feature>